<evidence type="ECO:0000313" key="9">
    <source>
        <dbReference type="Proteomes" id="UP000326759"/>
    </source>
</evidence>
<evidence type="ECO:0000256" key="3">
    <source>
        <dbReference type="ARBA" id="ARBA00022771"/>
    </source>
</evidence>
<dbReference type="EMBL" id="SEYY01021256">
    <property type="protein sequence ID" value="KAB7496548.1"/>
    <property type="molecule type" value="Genomic_DNA"/>
</dbReference>
<dbReference type="Gene3D" id="3.30.160.60">
    <property type="entry name" value="Classic Zinc Finger"/>
    <property type="match status" value="3"/>
</dbReference>
<proteinExistence type="predicted"/>
<evidence type="ECO:0000256" key="4">
    <source>
        <dbReference type="ARBA" id="ARBA00022833"/>
    </source>
</evidence>
<evidence type="ECO:0000256" key="2">
    <source>
        <dbReference type="ARBA" id="ARBA00022737"/>
    </source>
</evidence>
<dbReference type="PANTHER" id="PTHR24379:SF121">
    <property type="entry name" value="C2H2-TYPE DOMAIN-CONTAINING PROTEIN"/>
    <property type="match status" value="1"/>
</dbReference>
<dbReference type="AlphaFoldDB" id="A0A5N5SRT4"/>
<feature type="domain" description="C2H2-type" evidence="7">
    <location>
        <begin position="359"/>
        <end position="386"/>
    </location>
</feature>
<dbReference type="FunFam" id="3.30.160.60:FF:000159">
    <property type="entry name" value="Mds1 and evi1 complex locus protein"/>
    <property type="match status" value="1"/>
</dbReference>
<protein>
    <submittedName>
        <fullName evidence="8">MDS1 and EVI1 complex locus protein EVI1-A</fullName>
    </submittedName>
</protein>
<evidence type="ECO:0000256" key="1">
    <source>
        <dbReference type="ARBA" id="ARBA00022723"/>
    </source>
</evidence>
<reference evidence="8 9" key="1">
    <citation type="journal article" date="2019" name="PLoS Biol.">
        <title>Sex chromosomes control vertical transmission of feminizing Wolbachia symbionts in an isopod.</title>
        <authorList>
            <person name="Becking T."/>
            <person name="Chebbi M.A."/>
            <person name="Giraud I."/>
            <person name="Moumen B."/>
            <person name="Laverre T."/>
            <person name="Caubet Y."/>
            <person name="Peccoud J."/>
            <person name="Gilbert C."/>
            <person name="Cordaux R."/>
        </authorList>
    </citation>
    <scope>NUCLEOTIDE SEQUENCE [LARGE SCALE GENOMIC DNA]</scope>
    <source>
        <strain evidence="8">ANa2</strain>
        <tissue evidence="8">Whole body excluding digestive tract and cuticle</tissue>
    </source>
</reference>
<keyword evidence="3 5" id="KW-0863">Zinc-finger</keyword>
<dbReference type="GO" id="GO:0008270">
    <property type="term" value="F:zinc ion binding"/>
    <property type="evidence" value="ECO:0007669"/>
    <property type="project" value="UniProtKB-KW"/>
</dbReference>
<dbReference type="SMART" id="SM00355">
    <property type="entry name" value="ZnF_C2H2"/>
    <property type="match status" value="3"/>
</dbReference>
<feature type="compositionally biased region" description="Acidic residues" evidence="6">
    <location>
        <begin position="481"/>
        <end position="506"/>
    </location>
</feature>
<dbReference type="SUPFAM" id="SSF57667">
    <property type="entry name" value="beta-beta-alpha zinc fingers"/>
    <property type="match status" value="2"/>
</dbReference>
<organism evidence="8 9">
    <name type="scientific">Armadillidium nasatum</name>
    <dbReference type="NCBI Taxonomy" id="96803"/>
    <lineage>
        <taxon>Eukaryota</taxon>
        <taxon>Metazoa</taxon>
        <taxon>Ecdysozoa</taxon>
        <taxon>Arthropoda</taxon>
        <taxon>Crustacea</taxon>
        <taxon>Multicrustacea</taxon>
        <taxon>Malacostraca</taxon>
        <taxon>Eumalacostraca</taxon>
        <taxon>Peracarida</taxon>
        <taxon>Isopoda</taxon>
        <taxon>Oniscidea</taxon>
        <taxon>Crinocheta</taxon>
        <taxon>Armadillidiidae</taxon>
        <taxon>Armadillidium</taxon>
    </lineage>
</organism>
<dbReference type="InterPro" id="IPR036236">
    <property type="entry name" value="Znf_C2H2_sf"/>
</dbReference>
<dbReference type="PROSITE" id="PS50157">
    <property type="entry name" value="ZINC_FINGER_C2H2_2"/>
    <property type="match status" value="3"/>
</dbReference>
<feature type="region of interest" description="Disordered" evidence="6">
    <location>
        <begin position="434"/>
        <end position="513"/>
    </location>
</feature>
<name>A0A5N5SRT4_9CRUS</name>
<evidence type="ECO:0000313" key="8">
    <source>
        <dbReference type="EMBL" id="KAB7496548.1"/>
    </source>
</evidence>
<evidence type="ECO:0000259" key="7">
    <source>
        <dbReference type="PROSITE" id="PS50157"/>
    </source>
</evidence>
<dbReference type="Proteomes" id="UP000326759">
    <property type="component" value="Unassembled WGS sequence"/>
</dbReference>
<dbReference type="OrthoDB" id="9368434at2759"/>
<feature type="compositionally biased region" description="Polar residues" evidence="6">
    <location>
        <begin position="456"/>
        <end position="469"/>
    </location>
</feature>
<keyword evidence="4" id="KW-0862">Zinc</keyword>
<comment type="caution">
    <text evidence="8">The sequence shown here is derived from an EMBL/GenBank/DDBJ whole genome shotgun (WGS) entry which is preliminary data.</text>
</comment>
<accession>A0A5N5SRT4</accession>
<keyword evidence="9" id="KW-1185">Reference proteome</keyword>
<evidence type="ECO:0000256" key="5">
    <source>
        <dbReference type="PROSITE-ProRule" id="PRU00042"/>
    </source>
</evidence>
<evidence type="ECO:0000256" key="6">
    <source>
        <dbReference type="SAM" id="MobiDB-lite"/>
    </source>
</evidence>
<feature type="non-terminal residue" evidence="8">
    <location>
        <position position="535"/>
    </location>
</feature>
<sequence>MIQPKPVCAMPTIVVSPPDPVRSHRHFFDGPRVSASPFTSLDEVASSSPYIFSAGPQLAAALTRPNPQRNYWNSVNPLPNGSTSSSFERKTQFPHFNNGSPKHASMCPDFKNLVGEGSSPVMQSAQQPTYIRENELPYDLSMRKREATQPLDMSNPNEPLDLRLEHKKFMRDKDSSPVAKDSTKIVNYSNKIPSPQPKDFSMATLKSNENVGKNSSTSVINLSVLNKPSESTNSETHQPYFPKALISNSTHQNKIFSKEVLSVPDRIRNSNILVTPSSLPSVETSCHPIYRSTISQDRSTNNRIYTAVQSTHSISSTICDRAQHELSKPTTVSNIQSDQNHNVVAFSQIGTIAKPRERYGCKFCGKVFPRSANLTRHLRTHTGEQPYRCKFCDRSFSISSNLQRHVRNIHNKEKPYKCPQCDRAFGQQTNLDRHMKKHESDGPTILDGSPKRYKSRTPSTEEPNESGRNPTPLEERHDSPITEEDEEDGYIDVEEGDCEVDEEEERIDNQISCNVTISSASNFSNMKLQDKEPSP</sequence>
<dbReference type="PROSITE" id="PS00028">
    <property type="entry name" value="ZINC_FINGER_C2H2_1"/>
    <property type="match status" value="3"/>
</dbReference>
<gene>
    <name evidence="8" type="primary">mecom-a</name>
    <name evidence="8" type="ORF">Anas_12903</name>
</gene>
<feature type="domain" description="C2H2-type" evidence="7">
    <location>
        <begin position="416"/>
        <end position="443"/>
    </location>
</feature>
<keyword evidence="2" id="KW-0677">Repeat</keyword>
<feature type="domain" description="C2H2-type" evidence="7">
    <location>
        <begin position="387"/>
        <end position="415"/>
    </location>
</feature>
<dbReference type="FunFam" id="3.30.160.60:FF:000112">
    <property type="entry name" value="Mds1 and evi1 complex locus protein"/>
    <property type="match status" value="1"/>
</dbReference>
<dbReference type="PANTHER" id="PTHR24379">
    <property type="entry name" value="KRAB AND ZINC FINGER DOMAIN-CONTAINING"/>
    <property type="match status" value="1"/>
</dbReference>
<keyword evidence="1" id="KW-0479">Metal-binding</keyword>
<dbReference type="Pfam" id="PF00096">
    <property type="entry name" value="zf-C2H2"/>
    <property type="match status" value="3"/>
</dbReference>
<dbReference type="InterPro" id="IPR013087">
    <property type="entry name" value="Znf_C2H2_type"/>
</dbReference>
<dbReference type="FunFam" id="3.30.160.60:FF:000929">
    <property type="entry name" value="Uncharacterized protein, isoform B"/>
    <property type="match status" value="1"/>
</dbReference>